<gene>
    <name evidence="2" type="ORF">PMAYCL1PPCAC_25566</name>
</gene>
<evidence type="ECO:0000313" key="2">
    <source>
        <dbReference type="EMBL" id="GMR55371.1"/>
    </source>
</evidence>
<keyword evidence="3" id="KW-1185">Reference proteome</keyword>
<comment type="caution">
    <text evidence="2">The sequence shown here is derived from an EMBL/GenBank/DDBJ whole genome shotgun (WGS) entry which is preliminary data.</text>
</comment>
<evidence type="ECO:0000313" key="3">
    <source>
        <dbReference type="Proteomes" id="UP001328107"/>
    </source>
</evidence>
<dbReference type="Proteomes" id="UP001328107">
    <property type="component" value="Unassembled WGS sequence"/>
</dbReference>
<protein>
    <submittedName>
        <fullName evidence="2">Uncharacterized protein</fullName>
    </submittedName>
</protein>
<feature type="non-terminal residue" evidence="2">
    <location>
        <position position="136"/>
    </location>
</feature>
<organism evidence="2 3">
    <name type="scientific">Pristionchus mayeri</name>
    <dbReference type="NCBI Taxonomy" id="1317129"/>
    <lineage>
        <taxon>Eukaryota</taxon>
        <taxon>Metazoa</taxon>
        <taxon>Ecdysozoa</taxon>
        <taxon>Nematoda</taxon>
        <taxon>Chromadorea</taxon>
        <taxon>Rhabditida</taxon>
        <taxon>Rhabditina</taxon>
        <taxon>Diplogasteromorpha</taxon>
        <taxon>Diplogasteroidea</taxon>
        <taxon>Neodiplogasteridae</taxon>
        <taxon>Pristionchus</taxon>
    </lineage>
</organism>
<feature type="region of interest" description="Disordered" evidence="1">
    <location>
        <begin position="93"/>
        <end position="115"/>
    </location>
</feature>
<accession>A0AAN5D1Z2</accession>
<proteinExistence type="predicted"/>
<dbReference type="EMBL" id="BTRK01000005">
    <property type="protein sequence ID" value="GMR55371.1"/>
    <property type="molecule type" value="Genomic_DNA"/>
</dbReference>
<dbReference type="PANTHER" id="PTHR31751">
    <property type="entry name" value="SI:CH211-108C17.2-RELATED-RELATED"/>
    <property type="match status" value="1"/>
</dbReference>
<dbReference type="AlphaFoldDB" id="A0AAN5D1Z2"/>
<name>A0AAN5D1Z2_9BILA</name>
<feature type="non-terminal residue" evidence="2">
    <location>
        <position position="1"/>
    </location>
</feature>
<reference evidence="3" key="1">
    <citation type="submission" date="2022-10" db="EMBL/GenBank/DDBJ databases">
        <title>Genome assembly of Pristionchus species.</title>
        <authorList>
            <person name="Yoshida K."/>
            <person name="Sommer R.J."/>
        </authorList>
    </citation>
    <scope>NUCLEOTIDE SEQUENCE [LARGE SCALE GENOMIC DNA]</scope>
    <source>
        <strain evidence="3">RS5460</strain>
    </source>
</reference>
<evidence type="ECO:0000256" key="1">
    <source>
        <dbReference type="SAM" id="MobiDB-lite"/>
    </source>
</evidence>
<sequence length="136" mass="16063">LKGIETRRDFWHAQKSLRKAWWAGMKKADCPLLFQWYKSFFNHLFYVNKKFPNREDRPLALEYVRSFIKHCTGQHRWRKGDDFNLITKCDHSNVRAPKRGKNGKGVKAGQKGPQKSPKQLIEVNCLPIDALVLYLY</sequence>
<dbReference type="PANTHER" id="PTHR31751:SF42">
    <property type="entry name" value="PROTEIN CBG10204"/>
    <property type="match status" value="1"/>
</dbReference>